<feature type="transmembrane region" description="Helical" evidence="2">
    <location>
        <begin position="134"/>
        <end position="151"/>
    </location>
</feature>
<keyword evidence="5" id="KW-1185">Reference proteome</keyword>
<dbReference type="EC" id="3.4.-.-" evidence="4"/>
<feature type="transmembrane region" description="Helical" evidence="2">
    <location>
        <begin position="201"/>
        <end position="219"/>
    </location>
</feature>
<proteinExistence type="predicted"/>
<keyword evidence="4" id="KW-0378">Hydrolase</keyword>
<dbReference type="GO" id="GO:0008237">
    <property type="term" value="F:metallopeptidase activity"/>
    <property type="evidence" value="ECO:0007669"/>
    <property type="project" value="UniProtKB-KW"/>
</dbReference>
<accession>A0ABT7FYD2</accession>
<feature type="transmembrane region" description="Helical" evidence="2">
    <location>
        <begin position="225"/>
        <end position="242"/>
    </location>
</feature>
<name>A0ABT7FYD2_9CORY</name>
<keyword evidence="2" id="KW-1133">Transmembrane helix</keyword>
<reference evidence="4 5" key="1">
    <citation type="submission" date="2023-05" db="EMBL/GenBank/DDBJ databases">
        <title>Metabolic capabilities are highly conserved among human nasal-associated Corynebacterium species in pangenomic analyses.</title>
        <authorList>
            <person name="Tran T.H."/>
            <person name="Roberts A.Q."/>
            <person name="Escapa I.F."/>
            <person name="Gao W."/>
            <person name="Conlan S."/>
            <person name="Kong H."/>
            <person name="Segre J.A."/>
            <person name="Kelly M.S."/>
            <person name="Lemon K.P."/>
        </authorList>
    </citation>
    <scope>NUCLEOTIDE SEQUENCE [LARGE SCALE GENOMIC DNA]</scope>
    <source>
        <strain evidence="4 5">KPL3772</strain>
    </source>
</reference>
<feature type="domain" description="CAAX prenyl protease 2/Lysostaphin resistance protein A-like" evidence="3">
    <location>
        <begin position="122"/>
        <end position="208"/>
    </location>
</feature>
<feature type="transmembrane region" description="Helical" evidence="2">
    <location>
        <begin position="171"/>
        <end position="189"/>
    </location>
</feature>
<evidence type="ECO:0000313" key="5">
    <source>
        <dbReference type="Proteomes" id="UP001239759"/>
    </source>
</evidence>
<keyword evidence="2" id="KW-0472">Membrane</keyword>
<dbReference type="Pfam" id="PF02517">
    <property type="entry name" value="Rce1-like"/>
    <property type="match status" value="1"/>
</dbReference>
<keyword evidence="4" id="KW-0482">Metalloprotease</keyword>
<feature type="region of interest" description="Disordered" evidence="1">
    <location>
        <begin position="70"/>
        <end position="119"/>
    </location>
</feature>
<evidence type="ECO:0000259" key="3">
    <source>
        <dbReference type="Pfam" id="PF02517"/>
    </source>
</evidence>
<evidence type="ECO:0000256" key="2">
    <source>
        <dbReference type="SAM" id="Phobius"/>
    </source>
</evidence>
<sequence length="251" mass="26680">MVAVVALRERHRCPPVQTAVRGHCPCQPGGSLRRPFRGGARRDPRARGAGKSQNLPCAGVFLPGPTCRVSRGAPRPAGRRGDALPRACGRRHRGGIDGLDARDHSRHVPHLPRGRPAPGGAGWRGFALPRMQRSMHPLTAAVGLGVVHTFWHAPLFLTQEWDTARSDVGQLAAYLLLVVALSIVLSWVFNASDGSSVPAILAHNSLNWGLLFAGNMLGAPVQNTWPATLAMAVLAAVILGLTRGRLGHGTP</sequence>
<organism evidence="4 5">
    <name type="scientific">Corynebacterium pseudodiphtheriticum</name>
    <dbReference type="NCBI Taxonomy" id="37637"/>
    <lineage>
        <taxon>Bacteria</taxon>
        <taxon>Bacillati</taxon>
        <taxon>Actinomycetota</taxon>
        <taxon>Actinomycetes</taxon>
        <taxon>Mycobacteriales</taxon>
        <taxon>Corynebacteriaceae</taxon>
        <taxon>Corynebacterium</taxon>
    </lineage>
</organism>
<evidence type="ECO:0000313" key="4">
    <source>
        <dbReference type="EMBL" id="MDK4290758.1"/>
    </source>
</evidence>
<comment type="caution">
    <text evidence="4">The sequence shown here is derived from an EMBL/GenBank/DDBJ whole genome shotgun (WGS) entry which is preliminary data.</text>
</comment>
<dbReference type="EMBL" id="JASNUQ010000014">
    <property type="protein sequence ID" value="MDK4290758.1"/>
    <property type="molecule type" value="Genomic_DNA"/>
</dbReference>
<dbReference type="Proteomes" id="UP001239759">
    <property type="component" value="Unassembled WGS sequence"/>
</dbReference>
<feature type="region of interest" description="Disordered" evidence="1">
    <location>
        <begin position="32"/>
        <end position="54"/>
    </location>
</feature>
<dbReference type="RefSeq" id="WP_272698517.1">
    <property type="nucleotide sequence ID" value="NZ_CP051668.1"/>
</dbReference>
<keyword evidence="4" id="KW-0645">Protease</keyword>
<dbReference type="InterPro" id="IPR003675">
    <property type="entry name" value="Rce1/LyrA-like_dom"/>
</dbReference>
<feature type="compositionally biased region" description="Basic residues" evidence="1">
    <location>
        <begin position="104"/>
        <end position="113"/>
    </location>
</feature>
<protein>
    <submittedName>
        <fullName evidence="4">CPBP family intramembrane metalloprotease</fullName>
        <ecNumber evidence="4">3.4.-.-</ecNumber>
    </submittedName>
</protein>
<gene>
    <name evidence="4" type="ORF">QPX23_08520</name>
</gene>
<evidence type="ECO:0000256" key="1">
    <source>
        <dbReference type="SAM" id="MobiDB-lite"/>
    </source>
</evidence>
<keyword evidence="2" id="KW-0812">Transmembrane</keyword>